<reference evidence="2" key="1">
    <citation type="journal article" date="2023" name="Mol. Phylogenet. Evol.">
        <title>Genome-scale phylogeny and comparative genomics of the fungal order Sordariales.</title>
        <authorList>
            <person name="Hensen N."/>
            <person name="Bonometti L."/>
            <person name="Westerberg I."/>
            <person name="Brannstrom I.O."/>
            <person name="Guillou S."/>
            <person name="Cros-Aarteil S."/>
            <person name="Calhoun S."/>
            <person name="Haridas S."/>
            <person name="Kuo A."/>
            <person name="Mondo S."/>
            <person name="Pangilinan J."/>
            <person name="Riley R."/>
            <person name="LaButti K."/>
            <person name="Andreopoulos B."/>
            <person name="Lipzen A."/>
            <person name="Chen C."/>
            <person name="Yan M."/>
            <person name="Daum C."/>
            <person name="Ng V."/>
            <person name="Clum A."/>
            <person name="Steindorff A."/>
            <person name="Ohm R.A."/>
            <person name="Martin F."/>
            <person name="Silar P."/>
            <person name="Natvig D.O."/>
            <person name="Lalanne C."/>
            <person name="Gautier V."/>
            <person name="Ament-Velasquez S.L."/>
            <person name="Kruys A."/>
            <person name="Hutchinson M.I."/>
            <person name="Powell A.J."/>
            <person name="Barry K."/>
            <person name="Miller A.N."/>
            <person name="Grigoriev I.V."/>
            <person name="Debuchy R."/>
            <person name="Gladieux P."/>
            <person name="Hiltunen Thoren M."/>
            <person name="Johannesson H."/>
        </authorList>
    </citation>
    <scope>NUCLEOTIDE SEQUENCE [LARGE SCALE GENOMIC DNA]</scope>
    <source>
        <strain evidence="2">CBS 340.73</strain>
    </source>
</reference>
<proteinExistence type="predicted"/>
<organism evidence="1 2">
    <name type="scientific">Diplogelasinospora grovesii</name>
    <dbReference type="NCBI Taxonomy" id="303347"/>
    <lineage>
        <taxon>Eukaryota</taxon>
        <taxon>Fungi</taxon>
        <taxon>Dikarya</taxon>
        <taxon>Ascomycota</taxon>
        <taxon>Pezizomycotina</taxon>
        <taxon>Sordariomycetes</taxon>
        <taxon>Sordariomycetidae</taxon>
        <taxon>Sordariales</taxon>
        <taxon>Diplogelasinosporaceae</taxon>
        <taxon>Diplogelasinospora</taxon>
    </lineage>
</organism>
<protein>
    <submittedName>
        <fullName evidence="1">Uncharacterized protein</fullName>
    </submittedName>
</protein>
<dbReference type="PANTHER" id="PTHR47843">
    <property type="entry name" value="BTB DOMAIN-CONTAINING PROTEIN-RELATED"/>
    <property type="match status" value="1"/>
</dbReference>
<accession>A0AAN6MYK5</accession>
<name>A0AAN6MYK5_9PEZI</name>
<keyword evidence="2" id="KW-1185">Reference proteome</keyword>
<sequence>MREALESKVSWDDVDEKTFSRFASFVYRRDYDVEQGIQPIPKEAKGILPLSPELPRLPILYTDPPSFPFPQNMTLGIDFPCSVGSYLGEWNVSCPYQFHVAPMKRRPPRYMYMSAFKSLKGPGDACPGLIMVQTVGYYQVDQSYTDIFLAHARMYVLADKYCIDSLLATAWTKMYTTLYSFVPTPRRVADLIPVVRFIYANTMPDDKMRLLLAFWTACFVDVLRNDNDFKAELTENLEFNSDVIAAICKSMDHMD</sequence>
<dbReference type="Proteomes" id="UP001303473">
    <property type="component" value="Unassembled WGS sequence"/>
</dbReference>
<dbReference type="AlphaFoldDB" id="A0AAN6MYK5"/>
<evidence type="ECO:0000313" key="1">
    <source>
        <dbReference type="EMBL" id="KAK3934257.1"/>
    </source>
</evidence>
<comment type="caution">
    <text evidence="1">The sequence shown here is derived from an EMBL/GenBank/DDBJ whole genome shotgun (WGS) entry which is preliminary data.</text>
</comment>
<evidence type="ECO:0000313" key="2">
    <source>
        <dbReference type="Proteomes" id="UP001303473"/>
    </source>
</evidence>
<dbReference type="EMBL" id="MU854011">
    <property type="protein sequence ID" value="KAK3934257.1"/>
    <property type="molecule type" value="Genomic_DNA"/>
</dbReference>
<dbReference type="PANTHER" id="PTHR47843:SF5">
    <property type="entry name" value="BTB_POZ DOMAIN PROTEIN"/>
    <property type="match status" value="1"/>
</dbReference>
<gene>
    <name evidence="1" type="ORF">QBC46DRAFT_400354</name>
</gene>